<proteinExistence type="predicted"/>
<reference evidence="1" key="1">
    <citation type="submission" date="2025-08" db="UniProtKB">
        <authorList>
            <consortium name="Ensembl"/>
        </authorList>
    </citation>
    <scope>IDENTIFICATION</scope>
</reference>
<evidence type="ECO:0000313" key="1">
    <source>
        <dbReference type="Ensembl" id="ENSCCRP00010008101.1"/>
    </source>
</evidence>
<organism evidence="1 2">
    <name type="scientific">Cyprinus carpio</name>
    <name type="common">Common carp</name>
    <dbReference type="NCBI Taxonomy" id="7962"/>
    <lineage>
        <taxon>Eukaryota</taxon>
        <taxon>Metazoa</taxon>
        <taxon>Chordata</taxon>
        <taxon>Craniata</taxon>
        <taxon>Vertebrata</taxon>
        <taxon>Euteleostomi</taxon>
        <taxon>Actinopterygii</taxon>
        <taxon>Neopterygii</taxon>
        <taxon>Teleostei</taxon>
        <taxon>Ostariophysi</taxon>
        <taxon>Cypriniformes</taxon>
        <taxon>Cyprinidae</taxon>
        <taxon>Cyprininae</taxon>
        <taxon>Cyprinus</taxon>
    </lineage>
</organism>
<dbReference type="Proteomes" id="UP000694427">
    <property type="component" value="Unplaced"/>
</dbReference>
<keyword evidence="2" id="KW-1185">Reference proteome</keyword>
<evidence type="ECO:0000313" key="2">
    <source>
        <dbReference type="Proteomes" id="UP000694427"/>
    </source>
</evidence>
<accession>A0A8C1GEV5</accession>
<sequence>MAQSIFSSSKYFCNKCKNAEGTLIHCFWECFKVQQLWSGVFLELKKISCCPLQLGPTICLLGLTQELPYVLKVLSSCNYYYIVLVGVFCCNG</sequence>
<dbReference type="AlphaFoldDB" id="A0A8C1GEV5"/>
<reference evidence="1" key="2">
    <citation type="submission" date="2025-09" db="UniProtKB">
        <authorList>
            <consortium name="Ensembl"/>
        </authorList>
    </citation>
    <scope>IDENTIFICATION</scope>
</reference>
<protein>
    <submittedName>
        <fullName evidence="1">Uncharacterized protein</fullName>
    </submittedName>
</protein>
<dbReference type="Ensembl" id="ENSCCRT00010008814.1">
    <property type="protein sequence ID" value="ENSCCRP00010008101.1"/>
    <property type="gene ID" value="ENSCCRG00010003450.1"/>
</dbReference>
<name>A0A8C1GEV5_CYPCA</name>